<dbReference type="SUPFAM" id="SSF53335">
    <property type="entry name" value="S-adenosyl-L-methionine-dependent methyltransferases"/>
    <property type="match status" value="1"/>
</dbReference>
<evidence type="ECO:0000313" key="8">
    <source>
        <dbReference type="EMBL" id="RUO75663.1"/>
    </source>
</evidence>
<evidence type="ECO:0000256" key="6">
    <source>
        <dbReference type="HAMAP-Rule" id="MF_01872"/>
    </source>
</evidence>
<evidence type="ECO:0000256" key="2">
    <source>
        <dbReference type="ARBA" id="ARBA00022603"/>
    </source>
</evidence>
<comment type="similarity">
    <text evidence="6">Belongs to the methyltransferase superfamily. tRNA (adenine-N(6)-)-methyltransferase family.</text>
</comment>
<accession>A0A432ZCG8</accession>
<dbReference type="GO" id="GO:0003676">
    <property type="term" value="F:nucleic acid binding"/>
    <property type="evidence" value="ECO:0007669"/>
    <property type="project" value="InterPro"/>
</dbReference>
<dbReference type="PANTHER" id="PTHR47739">
    <property type="entry name" value="TRNA1(VAL) (ADENINE(37)-N6)-METHYLTRANSFERASE"/>
    <property type="match status" value="1"/>
</dbReference>
<dbReference type="EC" id="2.1.1.223" evidence="6"/>
<comment type="catalytic activity">
    <reaction evidence="6">
        <text>adenosine(37) in tRNA1(Val) + S-adenosyl-L-methionine = N(6)-methyladenosine(37) in tRNA1(Val) + S-adenosyl-L-homocysteine + H(+)</text>
        <dbReference type="Rhea" id="RHEA:43160"/>
        <dbReference type="Rhea" id="RHEA-COMP:10369"/>
        <dbReference type="Rhea" id="RHEA-COMP:10370"/>
        <dbReference type="ChEBI" id="CHEBI:15378"/>
        <dbReference type="ChEBI" id="CHEBI:57856"/>
        <dbReference type="ChEBI" id="CHEBI:59789"/>
        <dbReference type="ChEBI" id="CHEBI:74411"/>
        <dbReference type="ChEBI" id="CHEBI:74449"/>
        <dbReference type="EC" id="2.1.1.223"/>
    </reaction>
</comment>
<keyword evidence="2 6" id="KW-0489">Methyltransferase</keyword>
<protein>
    <recommendedName>
        <fullName evidence="6">tRNA1(Val) (adenine(37)-N6)-methyltransferase</fullName>
        <ecNumber evidence="6">2.1.1.223</ecNumber>
    </recommendedName>
    <alternativeName>
        <fullName evidence="6">tRNA m6A37 methyltransferase</fullName>
    </alternativeName>
</protein>
<dbReference type="OrthoDB" id="5383291at2"/>
<dbReference type="CDD" id="cd02440">
    <property type="entry name" value="AdoMet_MTases"/>
    <property type="match status" value="1"/>
</dbReference>
<dbReference type="HAMAP" id="MF_01872">
    <property type="entry name" value="tRNA_methyltr_YfiC"/>
    <property type="match status" value="1"/>
</dbReference>
<keyword evidence="9" id="KW-1185">Reference proteome</keyword>
<dbReference type="InterPro" id="IPR050210">
    <property type="entry name" value="tRNA_Adenine-N(6)_MTase"/>
</dbReference>
<dbReference type="GO" id="GO:0016430">
    <property type="term" value="F:tRNA (adenine-N6)-methyltransferase activity"/>
    <property type="evidence" value="ECO:0007669"/>
    <property type="project" value="UniProtKB-UniRule"/>
</dbReference>
<organism evidence="8 9">
    <name type="scientific">Pseudidiomarina taiwanensis</name>
    <dbReference type="NCBI Taxonomy" id="337250"/>
    <lineage>
        <taxon>Bacteria</taxon>
        <taxon>Pseudomonadati</taxon>
        <taxon>Pseudomonadota</taxon>
        <taxon>Gammaproteobacteria</taxon>
        <taxon>Alteromonadales</taxon>
        <taxon>Idiomarinaceae</taxon>
        <taxon>Pseudidiomarina</taxon>
    </lineage>
</organism>
<evidence type="ECO:0000313" key="9">
    <source>
        <dbReference type="Proteomes" id="UP000288279"/>
    </source>
</evidence>
<dbReference type="InterPro" id="IPR022882">
    <property type="entry name" value="tRNA_adenine-N6_MeTrfase"/>
</dbReference>
<keyword evidence="5 6" id="KW-0819">tRNA processing</keyword>
<dbReference type="InterPro" id="IPR029063">
    <property type="entry name" value="SAM-dependent_MTases_sf"/>
</dbReference>
<name>A0A432ZCG8_9GAMM</name>
<comment type="caution">
    <text evidence="8">The sequence shown here is derived from an EMBL/GenBank/DDBJ whole genome shotgun (WGS) entry which is preliminary data.</text>
</comment>
<keyword evidence="3 6" id="KW-0808">Transferase</keyword>
<dbReference type="InterPro" id="IPR002052">
    <property type="entry name" value="DNA_methylase_N6_adenine_CS"/>
</dbReference>
<dbReference type="Gene3D" id="3.40.50.150">
    <property type="entry name" value="Vaccinia Virus protein VP39"/>
    <property type="match status" value="1"/>
</dbReference>
<dbReference type="GO" id="GO:0008033">
    <property type="term" value="P:tRNA processing"/>
    <property type="evidence" value="ECO:0007669"/>
    <property type="project" value="UniProtKB-UniRule"/>
</dbReference>
<dbReference type="Pfam" id="PF05175">
    <property type="entry name" value="MTS"/>
    <property type="match status" value="1"/>
</dbReference>
<keyword evidence="4 6" id="KW-0949">S-adenosyl-L-methionine</keyword>
<comment type="subcellular location">
    <subcellularLocation>
        <location evidence="6">Cytoplasm</location>
    </subcellularLocation>
</comment>
<evidence type="ECO:0000256" key="5">
    <source>
        <dbReference type="ARBA" id="ARBA00022694"/>
    </source>
</evidence>
<dbReference type="PROSITE" id="PS00092">
    <property type="entry name" value="N6_MTASE"/>
    <property type="match status" value="1"/>
</dbReference>
<evidence type="ECO:0000256" key="1">
    <source>
        <dbReference type="ARBA" id="ARBA00022490"/>
    </source>
</evidence>
<gene>
    <name evidence="8" type="ORF">CWI83_09810</name>
</gene>
<sequence length="253" mass="28900">MSFQFREFYLKDDNCAMKVSTDAILLGSWVALPSTDAPLRCLDLGTGSGILALMLAQRQAQQLRPFMIDALELEHTAYQDAQENVADSVWAEHIHVYQTDVRQWQGGPYQLLISNPPYFNQSLRASHSARAVARQGQNENIEAWLDIAQAWLEPTGRYNLMLPRALITDAKIMQWRQLGWYLTRHCQVRSQPNKSPYLSLLELARQPVEACEQTELEIFARGESRAYSAAFKKLTADFYLAGREWDKALSESQ</sequence>
<dbReference type="AlphaFoldDB" id="A0A432ZCG8"/>
<dbReference type="PANTHER" id="PTHR47739:SF1">
    <property type="entry name" value="TRNA1(VAL) (ADENINE(37)-N6)-METHYLTRANSFERASE"/>
    <property type="match status" value="1"/>
</dbReference>
<keyword evidence="1 6" id="KW-0963">Cytoplasm</keyword>
<dbReference type="EMBL" id="PIQG01000005">
    <property type="protein sequence ID" value="RUO75663.1"/>
    <property type="molecule type" value="Genomic_DNA"/>
</dbReference>
<dbReference type="InterPro" id="IPR007848">
    <property type="entry name" value="Small_mtfrase_dom"/>
</dbReference>
<comment type="function">
    <text evidence="6">Specifically methylates the adenine in position 37 of tRNA(1)(Val) (anticodon cmo5UAC).</text>
</comment>
<dbReference type="Proteomes" id="UP000288279">
    <property type="component" value="Unassembled WGS sequence"/>
</dbReference>
<dbReference type="RefSeq" id="WP_126828533.1">
    <property type="nucleotide sequence ID" value="NZ_PIQG01000005.1"/>
</dbReference>
<dbReference type="GO" id="GO:0032259">
    <property type="term" value="P:methylation"/>
    <property type="evidence" value="ECO:0007669"/>
    <property type="project" value="UniProtKB-KW"/>
</dbReference>
<feature type="domain" description="Methyltransferase small" evidence="7">
    <location>
        <begin position="39"/>
        <end position="125"/>
    </location>
</feature>
<evidence type="ECO:0000259" key="7">
    <source>
        <dbReference type="Pfam" id="PF05175"/>
    </source>
</evidence>
<dbReference type="GO" id="GO:0005737">
    <property type="term" value="C:cytoplasm"/>
    <property type="evidence" value="ECO:0007669"/>
    <property type="project" value="UniProtKB-SubCell"/>
</dbReference>
<reference evidence="8 9" key="1">
    <citation type="journal article" date="2011" name="Front. Microbiol.">
        <title>Genomic signatures of strain selection and enhancement in Bacillus atrophaeus var. globigii, a historical biowarfare simulant.</title>
        <authorList>
            <person name="Gibbons H.S."/>
            <person name="Broomall S.M."/>
            <person name="McNew L.A."/>
            <person name="Daligault H."/>
            <person name="Chapman C."/>
            <person name="Bruce D."/>
            <person name="Karavis M."/>
            <person name="Krepps M."/>
            <person name="McGregor P.A."/>
            <person name="Hong C."/>
            <person name="Park K.H."/>
            <person name="Akmal A."/>
            <person name="Feldman A."/>
            <person name="Lin J.S."/>
            <person name="Chang W.E."/>
            <person name="Higgs B.W."/>
            <person name="Demirev P."/>
            <person name="Lindquist J."/>
            <person name="Liem A."/>
            <person name="Fochler E."/>
            <person name="Read T.D."/>
            <person name="Tapia R."/>
            <person name="Johnson S."/>
            <person name="Bishop-Lilly K.A."/>
            <person name="Detter C."/>
            <person name="Han C."/>
            <person name="Sozhamannan S."/>
            <person name="Rosenzweig C.N."/>
            <person name="Skowronski E.W."/>
        </authorList>
    </citation>
    <scope>NUCLEOTIDE SEQUENCE [LARGE SCALE GENOMIC DNA]</scope>
    <source>
        <strain evidence="8 9">PIT1</strain>
    </source>
</reference>
<evidence type="ECO:0000256" key="4">
    <source>
        <dbReference type="ARBA" id="ARBA00022691"/>
    </source>
</evidence>
<proteinExistence type="inferred from homology"/>
<evidence type="ECO:0000256" key="3">
    <source>
        <dbReference type="ARBA" id="ARBA00022679"/>
    </source>
</evidence>